<dbReference type="AlphaFoldDB" id="A0A382CYW4"/>
<protein>
    <submittedName>
        <fullName evidence="1">Uncharacterized protein</fullName>
    </submittedName>
</protein>
<reference evidence="1" key="1">
    <citation type="submission" date="2018-05" db="EMBL/GenBank/DDBJ databases">
        <authorList>
            <person name="Lanie J.A."/>
            <person name="Ng W.-L."/>
            <person name="Kazmierczak K.M."/>
            <person name="Andrzejewski T.M."/>
            <person name="Davidsen T.M."/>
            <person name="Wayne K.J."/>
            <person name="Tettelin H."/>
            <person name="Glass J.I."/>
            <person name="Rusch D."/>
            <person name="Podicherti R."/>
            <person name="Tsui H.-C.T."/>
            <person name="Winkler M.E."/>
        </authorList>
    </citation>
    <scope>NUCLEOTIDE SEQUENCE</scope>
</reference>
<organism evidence="1">
    <name type="scientific">marine metagenome</name>
    <dbReference type="NCBI Taxonomy" id="408172"/>
    <lineage>
        <taxon>unclassified sequences</taxon>
        <taxon>metagenomes</taxon>
        <taxon>ecological metagenomes</taxon>
    </lineage>
</organism>
<proteinExistence type="predicted"/>
<evidence type="ECO:0000313" key="1">
    <source>
        <dbReference type="EMBL" id="SVB30671.1"/>
    </source>
</evidence>
<accession>A0A382CYW4</accession>
<name>A0A382CYW4_9ZZZZ</name>
<sequence>MTPNLKISAKQKTQAYILYSSGHSQHSIIEQLKKHFEENTISLRILSRWISSFKKLPESATKLDEPFQWNKCDDYGIPWTNSLKLLELCHHYYEREDKTPSARQAKWWWKVSQAGPDLRANQIAELGNLYSDREVEGMVTGDAPVFDDLNAYITYKPYHTNRVRTYARFINMNGIKPLKPKSDESNTTGGLKNTL</sequence>
<dbReference type="EMBL" id="UINC01036540">
    <property type="protein sequence ID" value="SVB30671.1"/>
    <property type="molecule type" value="Genomic_DNA"/>
</dbReference>
<gene>
    <name evidence="1" type="ORF">METZ01_LOCUS183525</name>
</gene>